<dbReference type="AlphaFoldDB" id="A0A059GAY5"/>
<dbReference type="Proteomes" id="UP000024942">
    <property type="component" value="Unassembled WGS sequence"/>
</dbReference>
<keyword evidence="1" id="KW-0472">Membrane</keyword>
<dbReference type="InterPro" id="IPR021309">
    <property type="entry name" value="YgaP-like_TM"/>
</dbReference>
<dbReference type="PANTHER" id="PTHR44086:SF10">
    <property type="entry name" value="THIOSULFATE SULFURTRANSFERASE_RHODANESE-LIKE DOMAIN-CONTAINING PROTEIN 3"/>
    <property type="match status" value="1"/>
</dbReference>
<feature type="transmembrane region" description="Helical" evidence="1">
    <location>
        <begin position="144"/>
        <end position="167"/>
    </location>
</feature>
<accession>A0A059GAY5</accession>
<evidence type="ECO:0000259" key="2">
    <source>
        <dbReference type="PROSITE" id="PS50206"/>
    </source>
</evidence>
<dbReference type="Pfam" id="PF11127">
    <property type="entry name" value="YgaP-like_TM"/>
    <property type="match status" value="1"/>
</dbReference>
<keyword evidence="4" id="KW-1185">Reference proteome</keyword>
<dbReference type="PANTHER" id="PTHR44086">
    <property type="entry name" value="THIOSULFATE SULFURTRANSFERASE RDL2, MITOCHONDRIAL-RELATED"/>
    <property type="match status" value="1"/>
</dbReference>
<comment type="caution">
    <text evidence="3">The sequence shown here is derived from an EMBL/GenBank/DDBJ whole genome shotgun (WGS) entry which is preliminary data.</text>
</comment>
<dbReference type="STRING" id="1280953.HOC_01676"/>
<sequence>MTLTRLDPKTAADRIKSGELKLVDIREADEYGREHIGGAISLPLSGVDTAGLMLDADQHAVFHCKSGMRTEANCDRLAAHVNGNAYILEGGLDAWKKAGLPTVQDASAPLPMNRQVQITAGLLVLTGVVLGFTVHPGFFGLSGFVGAGLTFAGLSGWCGMANVLAVMPWNRKGAPAA</sequence>
<keyword evidence="1" id="KW-1133">Transmembrane helix</keyword>
<evidence type="ECO:0000256" key="1">
    <source>
        <dbReference type="SAM" id="Phobius"/>
    </source>
</evidence>
<dbReference type="PROSITE" id="PS50206">
    <property type="entry name" value="RHODANESE_3"/>
    <property type="match status" value="1"/>
</dbReference>
<name>A0A059GAY5_9PROT</name>
<dbReference type="InterPro" id="IPR036873">
    <property type="entry name" value="Rhodanese-like_dom_sf"/>
</dbReference>
<dbReference type="OrthoDB" id="9807812at2"/>
<dbReference type="eggNOG" id="COG0607">
    <property type="taxonomic scope" value="Bacteria"/>
</dbReference>
<dbReference type="RefSeq" id="WP_035535339.1">
    <property type="nucleotide sequence ID" value="NZ_ARYL01000002.1"/>
</dbReference>
<gene>
    <name evidence="3" type="ORF">HOC_01676</name>
</gene>
<reference evidence="3 4" key="1">
    <citation type="journal article" date="2014" name="Antonie Van Leeuwenhoek">
        <title>Hyphomonas beringensis sp. nov. and Hyphomonas chukchiensis sp. nov., isolated from surface seawater of the Bering Sea and Chukchi Sea.</title>
        <authorList>
            <person name="Li C."/>
            <person name="Lai Q."/>
            <person name="Li G."/>
            <person name="Dong C."/>
            <person name="Wang J."/>
            <person name="Liao Y."/>
            <person name="Shao Z."/>
        </authorList>
    </citation>
    <scope>NUCLEOTIDE SEQUENCE [LARGE SCALE GENOMIC DNA]</scope>
    <source>
        <strain evidence="3 4">SCH89</strain>
    </source>
</reference>
<protein>
    <submittedName>
        <fullName evidence="3">Rhodanese</fullName>
    </submittedName>
</protein>
<organism evidence="3 4">
    <name type="scientific">Hyphomonas oceanitis SCH89</name>
    <dbReference type="NCBI Taxonomy" id="1280953"/>
    <lineage>
        <taxon>Bacteria</taxon>
        <taxon>Pseudomonadati</taxon>
        <taxon>Pseudomonadota</taxon>
        <taxon>Alphaproteobacteria</taxon>
        <taxon>Hyphomonadales</taxon>
        <taxon>Hyphomonadaceae</taxon>
        <taxon>Hyphomonas</taxon>
    </lineage>
</organism>
<dbReference type="PATRIC" id="fig|1280953.3.peg.338"/>
<dbReference type="Gene3D" id="6.10.140.1340">
    <property type="match status" value="1"/>
</dbReference>
<evidence type="ECO:0000313" key="3">
    <source>
        <dbReference type="EMBL" id="KDA04007.1"/>
    </source>
</evidence>
<evidence type="ECO:0000313" key="4">
    <source>
        <dbReference type="Proteomes" id="UP000024942"/>
    </source>
</evidence>
<dbReference type="SMART" id="SM00450">
    <property type="entry name" value="RHOD"/>
    <property type="match status" value="1"/>
</dbReference>
<proteinExistence type="predicted"/>
<keyword evidence="1" id="KW-0812">Transmembrane</keyword>
<dbReference type="Pfam" id="PF00581">
    <property type="entry name" value="Rhodanese"/>
    <property type="match status" value="1"/>
</dbReference>
<dbReference type="EMBL" id="ARYL01000002">
    <property type="protein sequence ID" value="KDA04007.1"/>
    <property type="molecule type" value="Genomic_DNA"/>
</dbReference>
<feature type="domain" description="Rhodanese" evidence="2">
    <location>
        <begin position="16"/>
        <end position="104"/>
    </location>
</feature>
<feature type="transmembrane region" description="Helical" evidence="1">
    <location>
        <begin position="118"/>
        <end position="138"/>
    </location>
</feature>
<dbReference type="Gene3D" id="3.40.250.10">
    <property type="entry name" value="Rhodanese-like domain"/>
    <property type="match status" value="1"/>
</dbReference>
<dbReference type="InterPro" id="IPR001763">
    <property type="entry name" value="Rhodanese-like_dom"/>
</dbReference>
<dbReference type="GO" id="GO:0004792">
    <property type="term" value="F:thiosulfate-cyanide sulfurtransferase activity"/>
    <property type="evidence" value="ECO:0007669"/>
    <property type="project" value="TreeGrafter"/>
</dbReference>
<dbReference type="SUPFAM" id="SSF52821">
    <property type="entry name" value="Rhodanese/Cell cycle control phosphatase"/>
    <property type="match status" value="1"/>
</dbReference>